<evidence type="ECO:0000313" key="1">
    <source>
        <dbReference type="EMBL" id="RAH71906.1"/>
    </source>
</evidence>
<dbReference type="EMBL" id="KZ824946">
    <property type="protein sequence ID" value="RAH71906.1"/>
    <property type="molecule type" value="Genomic_DNA"/>
</dbReference>
<accession>A0ACD1HEV2</accession>
<reference evidence="1" key="1">
    <citation type="submission" date="2018-02" db="EMBL/GenBank/DDBJ databases">
        <title>The genomes of Aspergillus section Nigri reveals drivers in fungal speciation.</title>
        <authorList>
            <consortium name="DOE Joint Genome Institute"/>
            <person name="Vesth T.C."/>
            <person name="Nybo J."/>
            <person name="Theobald S."/>
            <person name="Brandl J."/>
            <person name="Frisvad J.C."/>
            <person name="Nielsen K.F."/>
            <person name="Lyhne E.K."/>
            <person name="Kogle M.E."/>
            <person name="Kuo A."/>
            <person name="Riley R."/>
            <person name="Clum A."/>
            <person name="Nolan M."/>
            <person name="Lipzen A."/>
            <person name="Salamov A."/>
            <person name="Henrissat B."/>
            <person name="Wiebenga A."/>
            <person name="De vries R.P."/>
            <person name="Grigoriev I.V."/>
            <person name="Mortensen U.H."/>
            <person name="Andersen M.R."/>
            <person name="Baker S.E."/>
        </authorList>
    </citation>
    <scope>NUCLEOTIDE SEQUENCE</scope>
    <source>
        <strain evidence="1">CBS 121060</strain>
    </source>
</reference>
<sequence length="83" mass="9451">MATRYCNDFVMIHPFADGNGRMRRLILNAILLEYAGIVISLGEHNEGRRQYPDIQRRFGELMEGSAELASLILGKSIPRYPNI</sequence>
<keyword evidence="2" id="KW-1185">Reference proteome</keyword>
<gene>
    <name evidence="1" type="ORF">BO66DRAFT_390397</name>
</gene>
<organism evidence="1 2">
    <name type="scientific">Aspergillus aculeatinus CBS 121060</name>
    <dbReference type="NCBI Taxonomy" id="1448322"/>
    <lineage>
        <taxon>Eukaryota</taxon>
        <taxon>Fungi</taxon>
        <taxon>Dikarya</taxon>
        <taxon>Ascomycota</taxon>
        <taxon>Pezizomycotina</taxon>
        <taxon>Eurotiomycetes</taxon>
        <taxon>Eurotiomycetidae</taxon>
        <taxon>Eurotiales</taxon>
        <taxon>Aspergillaceae</taxon>
        <taxon>Aspergillus</taxon>
        <taxon>Aspergillus subgen. Circumdati</taxon>
    </lineage>
</organism>
<name>A0ACD1HEV2_9EURO</name>
<evidence type="ECO:0000313" key="2">
    <source>
        <dbReference type="Proteomes" id="UP000249661"/>
    </source>
</evidence>
<protein>
    <submittedName>
        <fullName evidence="1">Uncharacterized protein</fullName>
    </submittedName>
</protein>
<dbReference type="Proteomes" id="UP000249661">
    <property type="component" value="Unassembled WGS sequence"/>
</dbReference>
<proteinExistence type="predicted"/>